<organism evidence="1 2">
    <name type="scientific">Archangium violaceum Cb vi76</name>
    <dbReference type="NCBI Taxonomy" id="1406225"/>
    <lineage>
        <taxon>Bacteria</taxon>
        <taxon>Pseudomonadati</taxon>
        <taxon>Myxococcota</taxon>
        <taxon>Myxococcia</taxon>
        <taxon>Myxococcales</taxon>
        <taxon>Cystobacterineae</taxon>
        <taxon>Archangiaceae</taxon>
        <taxon>Archangium</taxon>
    </lineage>
</organism>
<reference evidence="1 2" key="1">
    <citation type="submission" date="2014-07" db="EMBL/GenBank/DDBJ databases">
        <title>Draft Genome Sequence of Gephyronic Acid Producer, Cystobacter violaceus Strain Cb vi76.</title>
        <authorList>
            <person name="Stevens D.C."/>
            <person name="Young J."/>
            <person name="Carmichael R."/>
            <person name="Tan J."/>
            <person name="Taylor R.E."/>
        </authorList>
    </citation>
    <scope>NUCLEOTIDE SEQUENCE [LARGE SCALE GENOMIC DNA]</scope>
    <source>
        <strain evidence="1 2">Cb vi76</strain>
    </source>
</reference>
<protein>
    <recommendedName>
        <fullName evidence="3">Immunity protein 26 of polymorphic toxin system</fullName>
    </recommendedName>
</protein>
<gene>
    <name evidence="1" type="ORF">Q664_30875</name>
</gene>
<dbReference type="InterPro" id="IPR029278">
    <property type="entry name" value="Imm26"/>
</dbReference>
<comment type="caution">
    <text evidence="1">The sequence shown here is derived from an EMBL/GenBank/DDBJ whole genome shotgun (WGS) entry which is preliminary data.</text>
</comment>
<dbReference type="EMBL" id="JPMI01000227">
    <property type="protein sequence ID" value="KFA89995.1"/>
    <property type="molecule type" value="Genomic_DNA"/>
</dbReference>
<sequence>MARMPRFYKPGTFLRIRLSDDSCGYGRVLTRTHDAFYDYKTESPDTDLDRIASKPILFKVAVRHLDPKSWEVIGWRELEEPLTQPIVSFRQDILDFRNCTIFDLDGHSRIAEPHECIGLEQMAVWEQHAVEERLLDTFMGRPNATVEHLKVRLK</sequence>
<evidence type="ECO:0000313" key="1">
    <source>
        <dbReference type="EMBL" id="KFA89995.1"/>
    </source>
</evidence>
<dbReference type="Pfam" id="PF15428">
    <property type="entry name" value="Imm26"/>
    <property type="match status" value="1"/>
</dbReference>
<name>A0A084SNG0_9BACT</name>
<proteinExistence type="predicted"/>
<dbReference type="AlphaFoldDB" id="A0A084SNG0"/>
<dbReference type="Proteomes" id="UP000028547">
    <property type="component" value="Unassembled WGS sequence"/>
</dbReference>
<accession>A0A084SNG0</accession>
<evidence type="ECO:0000313" key="2">
    <source>
        <dbReference type="Proteomes" id="UP000028547"/>
    </source>
</evidence>
<evidence type="ECO:0008006" key="3">
    <source>
        <dbReference type="Google" id="ProtNLM"/>
    </source>
</evidence>